<reference evidence="2" key="1">
    <citation type="submission" date="2021-02" db="EMBL/GenBank/DDBJ databases">
        <authorList>
            <person name="Nowell W R."/>
        </authorList>
    </citation>
    <scope>NUCLEOTIDE SEQUENCE</scope>
</reference>
<protein>
    <submittedName>
        <fullName evidence="2">Uncharacterized protein</fullName>
    </submittedName>
</protein>
<dbReference type="EMBL" id="CAJNOT010005664">
    <property type="protein sequence ID" value="CAF1471830.1"/>
    <property type="molecule type" value="Genomic_DNA"/>
</dbReference>
<name>A0A819S6Z2_9BILA</name>
<dbReference type="AlphaFoldDB" id="A0A819S6Z2"/>
<dbReference type="Proteomes" id="UP000663864">
    <property type="component" value="Unassembled WGS sequence"/>
</dbReference>
<dbReference type="EMBL" id="CAJOBD010006604">
    <property type="protein sequence ID" value="CAF4065202.1"/>
    <property type="molecule type" value="Genomic_DNA"/>
</dbReference>
<sequence>MDFNTLLKYIYTDEHIISKIKSHDETKDIEVQWSRYNLILIDNQIFLPYKEISLQYIDPILQWTIGKILIFYYNCKDIGDEINLIEKIVHLFITTLRLCLLKYENNNELLCEKNVHLIELISLFHYSRLFVDNQQIESIINNNNFRSYARLHHIIFHKKAEYINNDYIYINNIMNDFHVEYFKNIILNSKRFLSLLLLTCNEKYNMDINEDCLIKQVNIIKNELNVYDVKLPVLGLAGLNYVIYQDKNALTEPMWSKITMNTRLLVNLIHEFFYIFVESYFNDFSYGTSHRIESLEGGYLFEKQVFGTIKYNFWYDESCCQLIFDKNTWLSTTNSCLFTSDILTKLKDITTKNRNFCRNITNIQLFWN</sequence>
<gene>
    <name evidence="2" type="ORF">JBS370_LOCUS29827</name>
    <name evidence="1" type="ORF">ZHD862_LOCUS36166</name>
</gene>
<dbReference type="Proteomes" id="UP000663836">
    <property type="component" value="Unassembled WGS sequence"/>
</dbReference>
<proteinExistence type="predicted"/>
<evidence type="ECO:0000313" key="2">
    <source>
        <dbReference type="EMBL" id="CAF4065202.1"/>
    </source>
</evidence>
<accession>A0A819S6Z2</accession>
<comment type="caution">
    <text evidence="2">The sequence shown here is derived from an EMBL/GenBank/DDBJ whole genome shotgun (WGS) entry which is preliminary data.</text>
</comment>
<evidence type="ECO:0000313" key="3">
    <source>
        <dbReference type="Proteomes" id="UP000663836"/>
    </source>
</evidence>
<organism evidence="2 3">
    <name type="scientific">Rotaria sordida</name>
    <dbReference type="NCBI Taxonomy" id="392033"/>
    <lineage>
        <taxon>Eukaryota</taxon>
        <taxon>Metazoa</taxon>
        <taxon>Spiralia</taxon>
        <taxon>Gnathifera</taxon>
        <taxon>Rotifera</taxon>
        <taxon>Eurotatoria</taxon>
        <taxon>Bdelloidea</taxon>
        <taxon>Philodinida</taxon>
        <taxon>Philodinidae</taxon>
        <taxon>Rotaria</taxon>
    </lineage>
</organism>
<evidence type="ECO:0000313" key="1">
    <source>
        <dbReference type="EMBL" id="CAF1471830.1"/>
    </source>
</evidence>